<keyword evidence="2 6" id="KW-0812">Transmembrane</keyword>
<feature type="transmembrane region" description="Helical" evidence="6">
    <location>
        <begin position="99"/>
        <end position="123"/>
    </location>
</feature>
<evidence type="ECO:0000256" key="1">
    <source>
        <dbReference type="ARBA" id="ARBA00004141"/>
    </source>
</evidence>
<protein>
    <recommendedName>
        <fullName evidence="7">Rhodopsin domain-containing protein</fullName>
    </recommendedName>
</protein>
<gene>
    <name evidence="8" type="ORF">L249_1915</name>
</gene>
<sequence length="268" mass="30135">MSSPSSNPLPPHHDDPDVLAFCIVMTVVTVLSISLRFSSRAIAVELPQTRSRFQLDDWFALAAVPWIIAQLGISFAAIHEGYGRYLPLLPASSLLRISQYQFIIFFLYNAGLFFTKASALAFLRRIFIAQTSPTWFNVCLWIGHGANLAWFIGIIFGTIFICHPINKNWDDSAPGYCGETSSLFMGSSVPGVIIDLFILVLPLPRLLGLRVNLCRKIGIMVVFIVVILSLGRMITMLEYRWFIGSRQSLQSPSWWSVFRPCCHWVVSS</sequence>
<dbReference type="PANTHER" id="PTHR33048:SF134">
    <property type="entry name" value="INTEGRAL MEMBRANE PROTEIN"/>
    <property type="match status" value="1"/>
</dbReference>
<dbReference type="STRING" id="1330021.A0A367LPT6"/>
<evidence type="ECO:0000256" key="2">
    <source>
        <dbReference type="ARBA" id="ARBA00022692"/>
    </source>
</evidence>
<evidence type="ECO:0000256" key="6">
    <source>
        <dbReference type="SAM" id="Phobius"/>
    </source>
</evidence>
<comment type="similarity">
    <text evidence="5">Belongs to the SAT4 family.</text>
</comment>
<feature type="domain" description="Rhodopsin" evidence="7">
    <location>
        <begin position="49"/>
        <end position="238"/>
    </location>
</feature>
<feature type="transmembrane region" description="Helical" evidence="6">
    <location>
        <begin position="58"/>
        <end position="79"/>
    </location>
</feature>
<dbReference type="OrthoDB" id="4935043at2759"/>
<organism evidence="8 9">
    <name type="scientific">Ophiocordyceps polyrhachis-furcata BCC 54312</name>
    <dbReference type="NCBI Taxonomy" id="1330021"/>
    <lineage>
        <taxon>Eukaryota</taxon>
        <taxon>Fungi</taxon>
        <taxon>Dikarya</taxon>
        <taxon>Ascomycota</taxon>
        <taxon>Pezizomycotina</taxon>
        <taxon>Sordariomycetes</taxon>
        <taxon>Hypocreomycetidae</taxon>
        <taxon>Hypocreales</taxon>
        <taxon>Ophiocordycipitaceae</taxon>
        <taxon>Ophiocordyceps</taxon>
    </lineage>
</organism>
<evidence type="ECO:0000256" key="5">
    <source>
        <dbReference type="ARBA" id="ARBA00038359"/>
    </source>
</evidence>
<dbReference type="PANTHER" id="PTHR33048">
    <property type="entry name" value="PTH11-LIKE INTEGRAL MEMBRANE PROTEIN (AFU_ORTHOLOGUE AFUA_5G11245)"/>
    <property type="match status" value="1"/>
</dbReference>
<keyword evidence="3 6" id="KW-1133">Transmembrane helix</keyword>
<dbReference type="GO" id="GO:0016020">
    <property type="term" value="C:membrane"/>
    <property type="evidence" value="ECO:0007669"/>
    <property type="project" value="UniProtKB-SubCell"/>
</dbReference>
<reference evidence="8 9" key="1">
    <citation type="journal article" date="2015" name="BMC Genomics">
        <title>Insights from the genome of Ophiocordyceps polyrhachis-furcata to pathogenicity and host specificity in insect fungi.</title>
        <authorList>
            <person name="Wichadakul D."/>
            <person name="Kobmoo N."/>
            <person name="Ingsriswang S."/>
            <person name="Tangphatsornruang S."/>
            <person name="Chantasingh D."/>
            <person name="Luangsa-ard J.J."/>
            <person name="Eurwilaichitr L."/>
        </authorList>
    </citation>
    <scope>NUCLEOTIDE SEQUENCE [LARGE SCALE GENOMIC DNA]</scope>
    <source>
        <strain evidence="8 9">BCC 54312</strain>
    </source>
</reference>
<evidence type="ECO:0000259" key="7">
    <source>
        <dbReference type="Pfam" id="PF20684"/>
    </source>
</evidence>
<evidence type="ECO:0000313" key="9">
    <source>
        <dbReference type="Proteomes" id="UP000253664"/>
    </source>
</evidence>
<feature type="transmembrane region" description="Helical" evidence="6">
    <location>
        <begin position="135"/>
        <end position="161"/>
    </location>
</feature>
<proteinExistence type="inferred from homology"/>
<accession>A0A367LPT6</accession>
<dbReference type="Proteomes" id="UP000253664">
    <property type="component" value="Unassembled WGS sequence"/>
</dbReference>
<comment type="subcellular location">
    <subcellularLocation>
        <location evidence="1">Membrane</location>
        <topology evidence="1">Multi-pass membrane protein</topology>
    </subcellularLocation>
</comment>
<dbReference type="InterPro" id="IPR049326">
    <property type="entry name" value="Rhodopsin_dom_fungi"/>
</dbReference>
<feature type="transmembrane region" description="Helical" evidence="6">
    <location>
        <begin position="18"/>
        <end position="37"/>
    </location>
</feature>
<dbReference type="EMBL" id="LKCN02000001">
    <property type="protein sequence ID" value="RCI16420.1"/>
    <property type="molecule type" value="Genomic_DNA"/>
</dbReference>
<comment type="caution">
    <text evidence="8">The sequence shown here is derived from an EMBL/GenBank/DDBJ whole genome shotgun (WGS) entry which is preliminary data.</text>
</comment>
<evidence type="ECO:0000256" key="3">
    <source>
        <dbReference type="ARBA" id="ARBA00022989"/>
    </source>
</evidence>
<feature type="transmembrane region" description="Helical" evidence="6">
    <location>
        <begin position="181"/>
        <end position="201"/>
    </location>
</feature>
<dbReference type="Pfam" id="PF20684">
    <property type="entry name" value="Fung_rhodopsin"/>
    <property type="match status" value="1"/>
</dbReference>
<keyword evidence="4 6" id="KW-0472">Membrane</keyword>
<dbReference type="AlphaFoldDB" id="A0A367LPT6"/>
<feature type="transmembrane region" description="Helical" evidence="6">
    <location>
        <begin position="213"/>
        <end position="234"/>
    </location>
</feature>
<evidence type="ECO:0000256" key="4">
    <source>
        <dbReference type="ARBA" id="ARBA00023136"/>
    </source>
</evidence>
<evidence type="ECO:0000313" key="8">
    <source>
        <dbReference type="EMBL" id="RCI16420.1"/>
    </source>
</evidence>
<dbReference type="InterPro" id="IPR052337">
    <property type="entry name" value="SAT4-like"/>
</dbReference>
<keyword evidence="9" id="KW-1185">Reference proteome</keyword>
<name>A0A367LPT6_9HYPO</name>